<dbReference type="GO" id="GO:0007017">
    <property type="term" value="P:microtubule-based process"/>
    <property type="evidence" value="ECO:0007669"/>
    <property type="project" value="InterPro"/>
</dbReference>
<reference evidence="4 5" key="1">
    <citation type="submission" date="2013-11" db="EMBL/GenBank/DDBJ databases">
        <title>Opisthorchis viverrini - life in the bile duct.</title>
        <authorList>
            <person name="Young N.D."/>
            <person name="Nagarajan N."/>
            <person name="Lin S.J."/>
            <person name="Korhonen P.K."/>
            <person name="Jex A.R."/>
            <person name="Hall R.S."/>
            <person name="Safavi-Hemami H."/>
            <person name="Kaewkong W."/>
            <person name="Bertrand D."/>
            <person name="Gao S."/>
            <person name="Seet Q."/>
            <person name="Wongkham S."/>
            <person name="Teh B.T."/>
            <person name="Wongkham C."/>
            <person name="Intapan P.M."/>
            <person name="Maleewong W."/>
            <person name="Yang X."/>
            <person name="Hu M."/>
            <person name="Wang Z."/>
            <person name="Hofmann A."/>
            <person name="Sternberg P.W."/>
            <person name="Tan P."/>
            <person name="Wang J."/>
            <person name="Gasser R.B."/>
        </authorList>
    </citation>
    <scope>NUCLEOTIDE SEQUENCE [LARGE SCALE GENOMIC DNA]</scope>
</reference>
<name>A0A074ZI95_OPIVI</name>
<dbReference type="GeneID" id="20323160"/>
<organism evidence="4 5">
    <name type="scientific">Opisthorchis viverrini</name>
    <name type="common">Southeast Asian liver fluke</name>
    <dbReference type="NCBI Taxonomy" id="6198"/>
    <lineage>
        <taxon>Eukaryota</taxon>
        <taxon>Metazoa</taxon>
        <taxon>Spiralia</taxon>
        <taxon>Lophotrochozoa</taxon>
        <taxon>Platyhelminthes</taxon>
        <taxon>Trematoda</taxon>
        <taxon>Digenea</taxon>
        <taxon>Opisthorchiida</taxon>
        <taxon>Opisthorchiata</taxon>
        <taxon>Opisthorchiidae</taxon>
        <taxon>Opisthorchis</taxon>
    </lineage>
</organism>
<dbReference type="InterPro" id="IPR002048">
    <property type="entry name" value="EF_hand_dom"/>
</dbReference>
<dbReference type="SMART" id="SM00054">
    <property type="entry name" value="EFh"/>
    <property type="match status" value="2"/>
</dbReference>
<evidence type="ECO:0000259" key="2">
    <source>
        <dbReference type="PROSITE" id="PS50222"/>
    </source>
</evidence>
<dbReference type="PROSITE" id="PS50222">
    <property type="entry name" value="EF_HAND_2"/>
    <property type="match status" value="1"/>
</dbReference>
<dbReference type="EMBL" id="MF767954">
    <property type="protein sequence ID" value="AVQ55082.1"/>
    <property type="molecule type" value="mRNA"/>
</dbReference>
<proteinExistence type="evidence at transcript level"/>
<evidence type="ECO:0000313" key="5">
    <source>
        <dbReference type="Proteomes" id="UP000054324"/>
    </source>
</evidence>
<dbReference type="CTD" id="20323160"/>
<evidence type="ECO:0000256" key="1">
    <source>
        <dbReference type="ARBA" id="ARBA00022837"/>
    </source>
</evidence>
<dbReference type="InterPro" id="IPR001372">
    <property type="entry name" value="Dynein_light_chain_typ-1/2"/>
</dbReference>
<dbReference type="InterPro" id="IPR018247">
    <property type="entry name" value="EF_Hand_1_Ca_BS"/>
</dbReference>
<feature type="domain" description="EF-hand" evidence="2">
    <location>
        <begin position="36"/>
        <end position="71"/>
    </location>
</feature>
<dbReference type="OrthoDB" id="26525at2759"/>
<dbReference type="CDD" id="cd00051">
    <property type="entry name" value="EFh"/>
    <property type="match status" value="1"/>
</dbReference>
<dbReference type="Pfam" id="PF01221">
    <property type="entry name" value="Dynein_light"/>
    <property type="match status" value="1"/>
</dbReference>
<evidence type="ECO:0000313" key="4">
    <source>
        <dbReference type="EMBL" id="KER23035.1"/>
    </source>
</evidence>
<keyword evidence="1" id="KW-0106">Calcium</keyword>
<dbReference type="Pfam" id="PF13499">
    <property type="entry name" value="EF-hand_7"/>
    <property type="match status" value="1"/>
</dbReference>
<evidence type="ECO:0000313" key="3">
    <source>
        <dbReference type="EMBL" id="AVQ55082.1"/>
    </source>
</evidence>
<dbReference type="InterPro" id="IPR037177">
    <property type="entry name" value="DLC_sf"/>
</dbReference>
<dbReference type="AlphaFoldDB" id="A0A074ZI95"/>
<dbReference type="SMART" id="SM01375">
    <property type="entry name" value="Dynein_light"/>
    <property type="match status" value="1"/>
</dbReference>
<gene>
    <name evidence="3" type="primary">CaBP-2</name>
    <name evidence="4" type="ORF">T265_08981</name>
</gene>
<dbReference type="CDD" id="cd21454">
    <property type="entry name" value="DLC-like_TAL"/>
    <property type="match status" value="1"/>
</dbReference>
<reference evidence="3" key="2">
    <citation type="submission" date="2017-08" db="EMBL/GenBank/DDBJ databases">
        <authorList>
            <person name="de Groot N.N."/>
        </authorList>
    </citation>
    <scope>NUCLEOTIDE SEQUENCE</scope>
</reference>
<dbReference type="Gene3D" id="3.30.740.10">
    <property type="entry name" value="Protein Inhibitor Of Neuronal Nitric Oxide Synthase"/>
    <property type="match status" value="1"/>
</dbReference>
<dbReference type="GO" id="GO:0030286">
    <property type="term" value="C:dynein complex"/>
    <property type="evidence" value="ECO:0007669"/>
    <property type="project" value="InterPro"/>
</dbReference>
<sequence length="184" mass="21613">MEGIESMIDWFLEMDKNEDGVVDCKELEQFYESKNLPRDKIDDFINRFDKNDDNKITLAEFCRGLGLRVDEITAERKQRKQDRENAGKPLSGAIQIVSTTMSSQKQYEITEKFMDLCKTHGTDSNGMKIVAKEFKAFLDNQYGRVWQCVVLTGSYWMHFSHEPFLSIQFKYDKYICLAWRTPQC</sequence>
<reference evidence="3" key="3">
    <citation type="submission" date="2018-04" db="EMBL/GenBank/DDBJ databases">
        <title>Comparative characterization of calcium binding EF-hand protein family in Ophisthorchis viverrini.</title>
        <authorList>
            <person name="Geadkaew-Krenc A."/>
            <person name="Grams R."/>
            <person name="Vichasri-Grams S."/>
            <person name="Tesana S."/>
            <person name="Emmanoch P."/>
            <person name="Kosa N."/>
        </authorList>
    </citation>
    <scope>NUCLEOTIDE SEQUENCE</scope>
</reference>
<dbReference type="Proteomes" id="UP000054324">
    <property type="component" value="Unassembled WGS sequence"/>
</dbReference>
<dbReference type="EMBL" id="KL596867">
    <property type="protein sequence ID" value="KER23035.1"/>
    <property type="molecule type" value="Genomic_DNA"/>
</dbReference>
<dbReference type="STRING" id="6198.A0A074ZI95"/>
<dbReference type="RefSeq" id="XP_009173195.1">
    <property type="nucleotide sequence ID" value="XM_009174931.1"/>
</dbReference>
<accession>A0A074ZI95</accession>
<dbReference type="KEGG" id="ovi:T265_08981"/>
<dbReference type="InterPro" id="IPR011992">
    <property type="entry name" value="EF-hand-dom_pair"/>
</dbReference>
<dbReference type="GO" id="GO:0005509">
    <property type="term" value="F:calcium ion binding"/>
    <property type="evidence" value="ECO:0007669"/>
    <property type="project" value="InterPro"/>
</dbReference>
<keyword evidence="5" id="KW-1185">Reference proteome</keyword>
<dbReference type="SUPFAM" id="SSF47473">
    <property type="entry name" value="EF-hand"/>
    <property type="match status" value="1"/>
</dbReference>
<protein>
    <submittedName>
        <fullName evidence="3">Calcium binding protein containing EF hand domains</fullName>
    </submittedName>
</protein>
<dbReference type="PROSITE" id="PS00018">
    <property type="entry name" value="EF_HAND_1"/>
    <property type="match status" value="1"/>
</dbReference>
<dbReference type="SUPFAM" id="SSF54648">
    <property type="entry name" value="DLC"/>
    <property type="match status" value="1"/>
</dbReference>
<dbReference type="Gene3D" id="1.10.238.10">
    <property type="entry name" value="EF-hand"/>
    <property type="match status" value="1"/>
</dbReference>